<keyword evidence="9" id="KW-1185">Reference proteome</keyword>
<dbReference type="Proteomes" id="UP000050792">
    <property type="component" value="Unassembled WGS sequence"/>
</dbReference>
<evidence type="ECO:0000256" key="6">
    <source>
        <dbReference type="ARBA" id="ARBA00023034"/>
    </source>
</evidence>
<dbReference type="PANTHER" id="PTHR21311">
    <property type="entry name" value="CONSERVED OLIGOMERIC GOLGI COMPLEX COMPONENT 8"/>
    <property type="match status" value="1"/>
</dbReference>
<keyword evidence="4" id="KW-0813">Transport</keyword>
<dbReference type="InterPro" id="IPR007255">
    <property type="entry name" value="COG8"/>
</dbReference>
<reference evidence="10" key="2">
    <citation type="submission" date="2023-11" db="UniProtKB">
        <authorList>
            <consortium name="WormBaseParasite"/>
        </authorList>
    </citation>
    <scope>IDENTIFICATION</scope>
</reference>
<comment type="similarity">
    <text evidence="2">Belongs to the COG8 family.</text>
</comment>
<accession>A0AA85EQ35</accession>
<evidence type="ECO:0000256" key="4">
    <source>
        <dbReference type="ARBA" id="ARBA00022448"/>
    </source>
</evidence>
<organism evidence="9 10">
    <name type="scientific">Schistosoma rodhaini</name>
    <dbReference type="NCBI Taxonomy" id="6188"/>
    <lineage>
        <taxon>Eukaryota</taxon>
        <taxon>Metazoa</taxon>
        <taxon>Spiralia</taxon>
        <taxon>Lophotrochozoa</taxon>
        <taxon>Platyhelminthes</taxon>
        <taxon>Trematoda</taxon>
        <taxon>Digenea</taxon>
        <taxon>Strigeidida</taxon>
        <taxon>Schistosomatoidea</taxon>
        <taxon>Schistosomatidae</taxon>
        <taxon>Schistosoma</taxon>
    </lineage>
</organism>
<evidence type="ECO:0000313" key="9">
    <source>
        <dbReference type="Proteomes" id="UP000050792"/>
    </source>
</evidence>
<evidence type="ECO:0000313" key="10">
    <source>
        <dbReference type="WBParaSite" id="SRDH1_18440.1"/>
    </source>
</evidence>
<keyword evidence="7" id="KW-0472">Membrane</keyword>
<name>A0AA85EQ35_9TREM</name>
<dbReference type="Pfam" id="PF04124">
    <property type="entry name" value="Dor1"/>
    <property type="match status" value="2"/>
</dbReference>
<sequence>MCKGDNNELLDGRMIPMSIIWSNPFLVSPSFLEASRRAFENTGGPIVQISTQWQLVGVFRVNVKPSLYFVGCKWSFAERLWAKSPVSVSTNDDKGLPVMWIRQLISKLNISPDIRNEPLFEKAVNELASSNLENLSSSVYQLRTVRDVLKNKIKSLAAENYHIFIDTKDASQNILEKTSEMSTANQAFLSQITEFTQCCSDILLKARSIEASLKKNRSALENHTQLLEIIELPQLMQTCVHNGHYDDAISIFGYTKTLFNKYGSRYSVLRMIYSQVSAVASQFIHQLYNQLRAPLSLSSCIKTVVFLRRTGLLSEQELRLKFLQTRTSCLKSQINSSLLACTPKELAGVDKREKLSGFLPFKESHDKSYWVATRRIEVTRVHLFDIVTQYRAVFPDEDGILPQGVKIQGKSLLSKYSGNPVYSINLLKGSKDMDYYEYSPNLLHAWLVNQVAEFLNNLCSDLQTMMYQPKCTPQELTDRLLRATATDSNNYKNKSLGNICLETLFTEVQSLISQSMYFGRSFHRIGCDFRPHLANLFCYQIESFIKNYIDNVVSEFKFALANWIWRIPSDENVQINETTHEEVNNSALNSFTKLTNILLEFPPLILLYNHFVELFHGLNICCPTGLRNKIIIIISNGLHTCALSITEIYDNIKEQQSDNWLHNDVYYLANTFCTSLTYCILTKLINDLFIEETGNDIQSSIYNNNNNPMLLNRPFLLNLCQIICKPIYIKWSNLQISLPSIQPLLLNNNSDNNNQLSLISLINNEKETINSVMNTTNNNVIISLDKQIIMSDTSNDHIDEIDTINGLS</sequence>
<keyword evidence="6" id="KW-0333">Golgi apparatus</keyword>
<evidence type="ECO:0000256" key="2">
    <source>
        <dbReference type="ARBA" id="ARBA00006419"/>
    </source>
</evidence>
<dbReference type="InterPro" id="IPR016159">
    <property type="entry name" value="Cullin_repeat-like_dom_sf"/>
</dbReference>
<dbReference type="GO" id="GO:0015031">
    <property type="term" value="P:protein transport"/>
    <property type="evidence" value="ECO:0007669"/>
    <property type="project" value="UniProtKB-KW"/>
</dbReference>
<dbReference type="SUPFAM" id="SSF74788">
    <property type="entry name" value="Cullin repeat-like"/>
    <property type="match status" value="1"/>
</dbReference>
<evidence type="ECO:0000256" key="3">
    <source>
        <dbReference type="ARBA" id="ARBA00020983"/>
    </source>
</evidence>
<comment type="subcellular location">
    <subcellularLocation>
        <location evidence="1">Golgi apparatus membrane</location>
        <topology evidence="1">Peripheral membrane protein</topology>
    </subcellularLocation>
</comment>
<dbReference type="GO" id="GO:0017119">
    <property type="term" value="C:Golgi transport complex"/>
    <property type="evidence" value="ECO:0007669"/>
    <property type="project" value="InterPro"/>
</dbReference>
<dbReference type="GO" id="GO:0000139">
    <property type="term" value="C:Golgi membrane"/>
    <property type="evidence" value="ECO:0007669"/>
    <property type="project" value="UniProtKB-SubCell"/>
</dbReference>
<evidence type="ECO:0000256" key="5">
    <source>
        <dbReference type="ARBA" id="ARBA00022927"/>
    </source>
</evidence>
<proteinExistence type="inferred from homology"/>
<dbReference type="PANTHER" id="PTHR21311:SF0">
    <property type="entry name" value="CONSERVED OLIGOMERIC GOLGI COMPLEX SUBUNIT 8"/>
    <property type="match status" value="1"/>
</dbReference>
<reference evidence="9" key="1">
    <citation type="submission" date="2022-06" db="EMBL/GenBank/DDBJ databases">
        <authorList>
            <person name="Berger JAMES D."/>
            <person name="Berger JAMES D."/>
        </authorList>
    </citation>
    <scope>NUCLEOTIDE SEQUENCE [LARGE SCALE GENOMIC DNA]</scope>
</reference>
<evidence type="ECO:0000256" key="7">
    <source>
        <dbReference type="ARBA" id="ARBA00023136"/>
    </source>
</evidence>
<dbReference type="AlphaFoldDB" id="A0AA85EQ35"/>
<dbReference type="WBParaSite" id="SRDH1_18440.1">
    <property type="protein sequence ID" value="SRDH1_18440.1"/>
    <property type="gene ID" value="SRDH1_18440"/>
</dbReference>
<dbReference type="GO" id="GO:0006891">
    <property type="term" value="P:intra-Golgi vesicle-mediated transport"/>
    <property type="evidence" value="ECO:0007669"/>
    <property type="project" value="TreeGrafter"/>
</dbReference>
<evidence type="ECO:0000256" key="8">
    <source>
        <dbReference type="ARBA" id="ARBA00031347"/>
    </source>
</evidence>
<evidence type="ECO:0000256" key="1">
    <source>
        <dbReference type="ARBA" id="ARBA00004395"/>
    </source>
</evidence>
<keyword evidence="5" id="KW-0653">Protein transport</keyword>
<protein>
    <recommendedName>
        <fullName evidence="3">Conserved oligomeric Golgi complex subunit 8</fullName>
    </recommendedName>
    <alternativeName>
        <fullName evidence="8">Component of oligomeric Golgi complex 8</fullName>
    </alternativeName>
</protein>